<organism evidence="2 5">
    <name type="scientific">Variovorax beijingensis</name>
    <dbReference type="NCBI Taxonomy" id="2496117"/>
    <lineage>
        <taxon>Bacteria</taxon>
        <taxon>Pseudomonadati</taxon>
        <taxon>Pseudomonadota</taxon>
        <taxon>Betaproteobacteria</taxon>
        <taxon>Burkholderiales</taxon>
        <taxon>Comamonadaceae</taxon>
        <taxon>Variovorax</taxon>
    </lineage>
</organism>
<dbReference type="InterPro" id="IPR002509">
    <property type="entry name" value="NODB_dom"/>
</dbReference>
<evidence type="ECO:0000313" key="3">
    <source>
        <dbReference type="EMBL" id="RSZ35479.1"/>
    </source>
</evidence>
<accession>A0A3P3EP76</accession>
<dbReference type="InterPro" id="IPR050248">
    <property type="entry name" value="Polysacc_deacetylase_ArnD"/>
</dbReference>
<comment type="caution">
    <text evidence="2">The sequence shown here is derived from an EMBL/GenBank/DDBJ whole genome shotgun (WGS) entry which is preliminary data.</text>
</comment>
<sequence length="280" mass="30147">MGKSRAMPSASAASSESWPWPLAIRASAAWHVAAIGAGAMVPGAMPWAIGAIALNHALITGAGLTPRSSLLGPNVTRLPEAAGVRRQVAITIDDGPDPEVTPRVLDLLDAHGQRATFFCIADRVLAHPALAREIVARGHSVQNHTARHRHNFSFLGPRGFASEIARAQDILADTTGQRPTCFRAPAGLRNPFLEPVLHRLGLSLVSWTRRGFDTREGDPAKVMARLDRKLQARDILLLHDGNAARTPLGNPVLLEVLPLLFERLRAERLHAATLPEGLES</sequence>
<dbReference type="Gene3D" id="3.20.20.370">
    <property type="entry name" value="Glycoside hydrolase/deacetylase"/>
    <property type="match status" value="1"/>
</dbReference>
<dbReference type="GO" id="GO:0005975">
    <property type="term" value="P:carbohydrate metabolic process"/>
    <property type="evidence" value="ECO:0007669"/>
    <property type="project" value="InterPro"/>
</dbReference>
<dbReference type="Pfam" id="PF01522">
    <property type="entry name" value="Polysacc_deac_1"/>
    <property type="match status" value="1"/>
</dbReference>
<dbReference type="EMBL" id="RXFQ01000008">
    <property type="protein sequence ID" value="RSZ35479.1"/>
    <property type="molecule type" value="Genomic_DNA"/>
</dbReference>
<dbReference type="PROSITE" id="PS51677">
    <property type="entry name" value="NODB"/>
    <property type="match status" value="1"/>
</dbReference>
<evidence type="ECO:0000313" key="4">
    <source>
        <dbReference type="Proteomes" id="UP000271137"/>
    </source>
</evidence>
<proteinExistence type="predicted"/>
<dbReference type="RefSeq" id="WP_124959543.1">
    <property type="nucleotide sequence ID" value="NZ_CBFHCE010000037.1"/>
</dbReference>
<dbReference type="PANTHER" id="PTHR10587:SF137">
    <property type="entry name" value="4-DEOXY-4-FORMAMIDO-L-ARABINOSE-PHOSPHOUNDECAPRENOL DEFORMYLASE ARND-RELATED"/>
    <property type="match status" value="1"/>
</dbReference>
<dbReference type="PANTHER" id="PTHR10587">
    <property type="entry name" value="GLYCOSYL TRANSFERASE-RELATED"/>
    <property type="match status" value="1"/>
</dbReference>
<dbReference type="SUPFAM" id="SSF88713">
    <property type="entry name" value="Glycoside hydrolase/deacetylase"/>
    <property type="match status" value="1"/>
</dbReference>
<keyword evidence="4" id="KW-1185">Reference proteome</keyword>
<reference evidence="3 4" key="2">
    <citation type="submission" date="2018-12" db="EMBL/GenBank/DDBJ databases">
        <title>The genome sequences of strain 502.</title>
        <authorList>
            <person name="Gao J."/>
            <person name="Sun J."/>
        </authorList>
    </citation>
    <scope>NUCLEOTIDE SEQUENCE [LARGE SCALE GENOMIC DNA]</scope>
    <source>
        <strain evidence="3 4">502</strain>
    </source>
</reference>
<dbReference type="Proteomes" id="UP000271137">
    <property type="component" value="Unassembled WGS sequence"/>
</dbReference>
<dbReference type="CDD" id="cd10917">
    <property type="entry name" value="CE4_NodB_like_6s_7s"/>
    <property type="match status" value="1"/>
</dbReference>
<dbReference type="GO" id="GO:0016810">
    <property type="term" value="F:hydrolase activity, acting on carbon-nitrogen (but not peptide) bonds"/>
    <property type="evidence" value="ECO:0007669"/>
    <property type="project" value="InterPro"/>
</dbReference>
<name>A0A3P3EP76_9BURK</name>
<dbReference type="AlphaFoldDB" id="A0A3P3EP76"/>
<evidence type="ECO:0000313" key="2">
    <source>
        <dbReference type="EMBL" id="RRH87188.1"/>
    </source>
</evidence>
<feature type="domain" description="NodB homology" evidence="1">
    <location>
        <begin position="86"/>
        <end position="280"/>
    </location>
</feature>
<dbReference type="Proteomes" id="UP000271590">
    <property type="component" value="Unassembled WGS sequence"/>
</dbReference>
<evidence type="ECO:0000259" key="1">
    <source>
        <dbReference type="PROSITE" id="PS51677"/>
    </source>
</evidence>
<reference evidence="2 5" key="1">
    <citation type="submission" date="2018-11" db="EMBL/GenBank/DDBJ databases">
        <title>The genome of Variovorax sp T529.</title>
        <authorList>
            <person name="Gao J."/>
        </authorList>
    </citation>
    <scope>NUCLEOTIDE SEQUENCE [LARGE SCALE GENOMIC DNA]</scope>
    <source>
        <strain evidence="2 5">T529</strain>
    </source>
</reference>
<dbReference type="EMBL" id="RQXU01000009">
    <property type="protein sequence ID" value="RRH87188.1"/>
    <property type="molecule type" value="Genomic_DNA"/>
</dbReference>
<evidence type="ECO:0000313" key="5">
    <source>
        <dbReference type="Proteomes" id="UP000271590"/>
    </source>
</evidence>
<protein>
    <submittedName>
        <fullName evidence="2">Polysaccharide deacetylase family protein</fullName>
    </submittedName>
</protein>
<gene>
    <name evidence="2" type="ORF">EH244_16930</name>
    <name evidence="3" type="ORF">EJO66_15885</name>
</gene>
<dbReference type="InterPro" id="IPR011330">
    <property type="entry name" value="Glyco_hydro/deAcase_b/a-brl"/>
</dbReference>